<keyword evidence="2" id="KW-1185">Reference proteome</keyword>
<comment type="caution">
    <text evidence="1">The sequence shown here is derived from an EMBL/GenBank/DDBJ whole genome shotgun (WGS) entry which is preliminary data.</text>
</comment>
<accession>A0A0B0MG52</accession>
<organism evidence="1 2">
    <name type="scientific">Gossypium arboreum</name>
    <name type="common">Tree cotton</name>
    <name type="synonym">Gossypium nanking</name>
    <dbReference type="NCBI Taxonomy" id="29729"/>
    <lineage>
        <taxon>Eukaryota</taxon>
        <taxon>Viridiplantae</taxon>
        <taxon>Streptophyta</taxon>
        <taxon>Embryophyta</taxon>
        <taxon>Tracheophyta</taxon>
        <taxon>Spermatophyta</taxon>
        <taxon>Magnoliopsida</taxon>
        <taxon>eudicotyledons</taxon>
        <taxon>Gunneridae</taxon>
        <taxon>Pentapetalae</taxon>
        <taxon>rosids</taxon>
        <taxon>malvids</taxon>
        <taxon>Malvales</taxon>
        <taxon>Malvaceae</taxon>
        <taxon>Malvoideae</taxon>
        <taxon>Gossypium</taxon>
    </lineage>
</organism>
<evidence type="ECO:0000313" key="2">
    <source>
        <dbReference type="Proteomes" id="UP000032142"/>
    </source>
</evidence>
<dbReference type="Proteomes" id="UP000032142">
    <property type="component" value="Unassembled WGS sequence"/>
</dbReference>
<name>A0A0B0MG52_GOSAR</name>
<gene>
    <name evidence="1" type="ORF">F383_37694</name>
</gene>
<proteinExistence type="predicted"/>
<reference evidence="2" key="1">
    <citation type="submission" date="2014-09" db="EMBL/GenBank/DDBJ databases">
        <authorList>
            <person name="Mudge J."/>
            <person name="Ramaraj T."/>
            <person name="Lindquist I.E."/>
            <person name="Bharti A.K."/>
            <person name="Sundararajan A."/>
            <person name="Cameron C.T."/>
            <person name="Woodward J.E."/>
            <person name="May G.D."/>
            <person name="Brubaker C."/>
            <person name="Broadhvest J."/>
            <person name="Wilkins T.A."/>
        </authorList>
    </citation>
    <scope>NUCLEOTIDE SEQUENCE</scope>
    <source>
        <strain evidence="2">cv. AKA8401</strain>
    </source>
</reference>
<protein>
    <submittedName>
        <fullName evidence="1">Uncharacterized protein</fullName>
    </submittedName>
</protein>
<evidence type="ECO:0000313" key="1">
    <source>
        <dbReference type="EMBL" id="KHF98413.1"/>
    </source>
</evidence>
<sequence length="22" mass="2699">MKFNVIKKCGIILEYEYMSFEL</sequence>
<dbReference type="EMBL" id="JRRC01038984">
    <property type="protein sequence ID" value="KHF98413.1"/>
    <property type="molecule type" value="Genomic_DNA"/>
</dbReference>
<dbReference type="AlphaFoldDB" id="A0A0B0MG52"/>